<dbReference type="Pfam" id="PF00126">
    <property type="entry name" value="HTH_1"/>
    <property type="match status" value="1"/>
</dbReference>
<dbReference type="Pfam" id="PF03466">
    <property type="entry name" value="LysR_substrate"/>
    <property type="match status" value="1"/>
</dbReference>
<accession>A0A377KJG5</accession>
<evidence type="ECO:0000256" key="1">
    <source>
        <dbReference type="ARBA" id="ARBA00009437"/>
    </source>
</evidence>
<dbReference type="PROSITE" id="PS50931">
    <property type="entry name" value="HTH_LYSR"/>
    <property type="match status" value="1"/>
</dbReference>
<dbReference type="EMBL" id="UGIF01000002">
    <property type="protein sequence ID" value="STP28534.1"/>
    <property type="molecule type" value="Genomic_DNA"/>
</dbReference>
<dbReference type="FunFam" id="1.10.10.10:FF:000001">
    <property type="entry name" value="LysR family transcriptional regulator"/>
    <property type="match status" value="1"/>
</dbReference>
<dbReference type="Gene3D" id="1.10.10.10">
    <property type="entry name" value="Winged helix-like DNA-binding domain superfamily/Winged helix DNA-binding domain"/>
    <property type="match status" value="1"/>
</dbReference>
<evidence type="ECO:0000256" key="2">
    <source>
        <dbReference type="ARBA" id="ARBA00023015"/>
    </source>
</evidence>
<dbReference type="SUPFAM" id="SSF53850">
    <property type="entry name" value="Periplasmic binding protein-like II"/>
    <property type="match status" value="1"/>
</dbReference>
<evidence type="ECO:0000313" key="7">
    <source>
        <dbReference type="Proteomes" id="UP000254070"/>
    </source>
</evidence>
<dbReference type="AlphaFoldDB" id="A0A377KJG5"/>
<protein>
    <submittedName>
        <fullName evidence="6">LysR family transcriptional regulator</fullName>
    </submittedName>
</protein>
<dbReference type="GO" id="GO:0003677">
    <property type="term" value="F:DNA binding"/>
    <property type="evidence" value="ECO:0007669"/>
    <property type="project" value="UniProtKB-KW"/>
</dbReference>
<dbReference type="InterPro" id="IPR036390">
    <property type="entry name" value="WH_DNA-bd_sf"/>
</dbReference>
<feature type="domain" description="HTH lysR-type" evidence="5">
    <location>
        <begin position="1"/>
        <end position="58"/>
    </location>
</feature>
<reference evidence="6 7" key="1">
    <citation type="submission" date="2018-06" db="EMBL/GenBank/DDBJ databases">
        <authorList>
            <consortium name="Pathogen Informatics"/>
            <person name="Doyle S."/>
        </authorList>
    </citation>
    <scope>NUCLEOTIDE SEQUENCE [LARGE SCALE GENOMIC DNA]</scope>
    <source>
        <strain evidence="6 7">NCTC8129</strain>
    </source>
</reference>
<gene>
    <name evidence="6" type="primary">oxyR_1</name>
    <name evidence="6" type="ORF">NCTC8129_00668</name>
</gene>
<dbReference type="Gene3D" id="3.40.190.290">
    <property type="match status" value="1"/>
</dbReference>
<comment type="similarity">
    <text evidence="1">Belongs to the LysR transcriptional regulatory family.</text>
</comment>
<dbReference type="InterPro" id="IPR000847">
    <property type="entry name" value="LysR_HTH_N"/>
</dbReference>
<dbReference type="GO" id="GO:0003700">
    <property type="term" value="F:DNA-binding transcription factor activity"/>
    <property type="evidence" value="ECO:0007669"/>
    <property type="project" value="InterPro"/>
</dbReference>
<evidence type="ECO:0000256" key="4">
    <source>
        <dbReference type="ARBA" id="ARBA00023163"/>
    </source>
</evidence>
<dbReference type="PANTHER" id="PTHR30419">
    <property type="entry name" value="HTH-TYPE TRANSCRIPTIONAL REGULATOR YBHD"/>
    <property type="match status" value="1"/>
</dbReference>
<dbReference type="InterPro" id="IPR050950">
    <property type="entry name" value="HTH-type_LysR_regulators"/>
</dbReference>
<proteinExistence type="inferred from homology"/>
<dbReference type="PANTHER" id="PTHR30419:SF28">
    <property type="entry name" value="HTH-TYPE TRANSCRIPTIONAL REGULATOR BSDA"/>
    <property type="match status" value="1"/>
</dbReference>
<dbReference type="SUPFAM" id="SSF46785">
    <property type="entry name" value="Winged helix' DNA-binding domain"/>
    <property type="match status" value="1"/>
</dbReference>
<organism evidence="6 7">
    <name type="scientific">Enterococcus durans</name>
    <dbReference type="NCBI Taxonomy" id="53345"/>
    <lineage>
        <taxon>Bacteria</taxon>
        <taxon>Bacillati</taxon>
        <taxon>Bacillota</taxon>
        <taxon>Bacilli</taxon>
        <taxon>Lactobacillales</taxon>
        <taxon>Enterococcaceae</taxon>
        <taxon>Enterococcus</taxon>
    </lineage>
</organism>
<evidence type="ECO:0000256" key="3">
    <source>
        <dbReference type="ARBA" id="ARBA00023125"/>
    </source>
</evidence>
<keyword evidence="3" id="KW-0238">DNA-binding</keyword>
<name>A0A377KJG5_9ENTE</name>
<keyword evidence="2" id="KW-0805">Transcription regulation</keyword>
<dbReference type="InterPro" id="IPR036388">
    <property type="entry name" value="WH-like_DNA-bd_sf"/>
</dbReference>
<dbReference type="CDD" id="cd05466">
    <property type="entry name" value="PBP2_LTTR_substrate"/>
    <property type="match status" value="1"/>
</dbReference>
<sequence length="307" mass="35670">MDIRKFEIFLDLVETMNFTKTAERQFTTQGNISKQIFSLEKELNVKLFERVHRKIELTEVGNLLIPYVKNVVEQYHAMQEVLATYTQEKNLALHILTIPTMINYEGFTEITEFLKQYPEFTIQLKEVESIEMTDEELNEHSDTIHFVRIFDEPSKNIEWLPTEKDSFVAVLPKSHPFANREKLDLKELKDEDFLVLGPSTNLYQPVLDLCEEAGFEPKISYKGSRIDLIINMVANDMGISIVMGKTVQNLLKENTVIVPITPTKESHLAFTRKTGEHTLASDKFWEYVKEVVKEASSSEQIRTRFLK</sequence>
<keyword evidence="4" id="KW-0804">Transcription</keyword>
<dbReference type="RefSeq" id="WP_115234772.1">
    <property type="nucleotide sequence ID" value="NZ_UGIF01000002.1"/>
</dbReference>
<evidence type="ECO:0000259" key="5">
    <source>
        <dbReference type="PROSITE" id="PS50931"/>
    </source>
</evidence>
<dbReference type="Proteomes" id="UP000254070">
    <property type="component" value="Unassembled WGS sequence"/>
</dbReference>
<evidence type="ECO:0000313" key="6">
    <source>
        <dbReference type="EMBL" id="STP28534.1"/>
    </source>
</evidence>
<dbReference type="GO" id="GO:0005829">
    <property type="term" value="C:cytosol"/>
    <property type="evidence" value="ECO:0007669"/>
    <property type="project" value="TreeGrafter"/>
</dbReference>
<dbReference type="InterPro" id="IPR005119">
    <property type="entry name" value="LysR_subst-bd"/>
</dbReference>